<dbReference type="EMBL" id="BMNZ01000002">
    <property type="protein sequence ID" value="GGM88411.1"/>
    <property type="molecule type" value="Genomic_DNA"/>
</dbReference>
<name>A0ABQ2HQ66_9MICO</name>
<comment type="caution">
    <text evidence="2">The sequence shown here is derived from an EMBL/GenBank/DDBJ whole genome shotgun (WGS) entry which is preliminary data.</text>
</comment>
<evidence type="ECO:0000313" key="2">
    <source>
        <dbReference type="EMBL" id="GGM88411.1"/>
    </source>
</evidence>
<evidence type="ECO:0008006" key="4">
    <source>
        <dbReference type="Google" id="ProtNLM"/>
    </source>
</evidence>
<keyword evidence="3" id="KW-1185">Reference proteome</keyword>
<reference evidence="3" key="1">
    <citation type="journal article" date="2019" name="Int. J. Syst. Evol. Microbiol.">
        <title>The Global Catalogue of Microorganisms (GCM) 10K type strain sequencing project: providing services to taxonomists for standard genome sequencing and annotation.</title>
        <authorList>
            <consortium name="The Broad Institute Genomics Platform"/>
            <consortium name="The Broad Institute Genome Sequencing Center for Infectious Disease"/>
            <person name="Wu L."/>
            <person name="Ma J."/>
        </authorList>
    </citation>
    <scope>NUCLEOTIDE SEQUENCE [LARGE SCALE GENOMIC DNA]</scope>
    <source>
        <strain evidence="3">JCM 1365</strain>
    </source>
</reference>
<sequence>MRTTAGLACLATSAQLAGLAVEVGVGLGDSAVDVGGADAVTVTVAGWAWLEAPPSRGVPAGASGSFAEQAAVEPQRATTPATTRWRARMVPPSQDHVRS</sequence>
<evidence type="ECO:0000313" key="3">
    <source>
        <dbReference type="Proteomes" id="UP000623461"/>
    </source>
</evidence>
<evidence type="ECO:0000256" key="1">
    <source>
        <dbReference type="SAM" id="MobiDB-lite"/>
    </source>
</evidence>
<feature type="region of interest" description="Disordered" evidence="1">
    <location>
        <begin position="58"/>
        <end position="99"/>
    </location>
</feature>
<accession>A0ABQ2HQ66</accession>
<protein>
    <recommendedName>
        <fullName evidence="4">Secreted protein</fullName>
    </recommendedName>
</protein>
<dbReference type="Proteomes" id="UP000623461">
    <property type="component" value="Unassembled WGS sequence"/>
</dbReference>
<proteinExistence type="predicted"/>
<organism evidence="2 3">
    <name type="scientific">Terrabacter tumescens</name>
    <dbReference type="NCBI Taxonomy" id="60443"/>
    <lineage>
        <taxon>Bacteria</taxon>
        <taxon>Bacillati</taxon>
        <taxon>Actinomycetota</taxon>
        <taxon>Actinomycetes</taxon>
        <taxon>Micrococcales</taxon>
        <taxon>Intrasporangiaceae</taxon>
        <taxon>Terrabacter</taxon>
    </lineage>
</organism>
<gene>
    <name evidence="2" type="ORF">GCM10009721_11850</name>
</gene>